<evidence type="ECO:0000256" key="5">
    <source>
        <dbReference type="ARBA" id="ARBA00022763"/>
    </source>
</evidence>
<dbReference type="GO" id="GO:0003908">
    <property type="term" value="F:methylated-DNA-[protein]-cysteine S-methyltransferase activity"/>
    <property type="evidence" value="ECO:0007669"/>
    <property type="project" value="UniProtKB-EC"/>
</dbReference>
<dbReference type="Gene3D" id="1.10.10.10">
    <property type="entry name" value="Winged helix-like DNA-binding domain superfamily/Winged helix DNA-binding domain"/>
    <property type="match status" value="1"/>
</dbReference>
<dbReference type="NCBIfam" id="TIGR00589">
    <property type="entry name" value="ogt"/>
    <property type="match status" value="1"/>
</dbReference>
<comment type="miscellaneous">
    <text evidence="8">This enzyme catalyzes only one turnover and therefore is not strictly catalytic. According to one definition, an enzyme is a biocatalyst that acts repeatedly and over many reaction cycles.</text>
</comment>
<comment type="catalytic activity">
    <reaction evidence="7 8">
        <text>a 6-O-methyl-2'-deoxyguanosine in DNA + L-cysteinyl-[protein] = S-methyl-L-cysteinyl-[protein] + a 2'-deoxyguanosine in DNA</text>
        <dbReference type="Rhea" id="RHEA:24000"/>
        <dbReference type="Rhea" id="RHEA-COMP:10131"/>
        <dbReference type="Rhea" id="RHEA-COMP:10132"/>
        <dbReference type="Rhea" id="RHEA-COMP:11367"/>
        <dbReference type="Rhea" id="RHEA-COMP:11368"/>
        <dbReference type="ChEBI" id="CHEBI:29950"/>
        <dbReference type="ChEBI" id="CHEBI:82612"/>
        <dbReference type="ChEBI" id="CHEBI:85445"/>
        <dbReference type="ChEBI" id="CHEBI:85448"/>
        <dbReference type="EC" id="2.1.1.63"/>
    </reaction>
</comment>
<reference evidence="11 12" key="1">
    <citation type="submission" date="2024-10" db="EMBL/GenBank/DDBJ databases">
        <authorList>
            <person name="Sang B.-I."/>
            <person name="Prabhaharan D."/>
        </authorList>
    </citation>
    <scope>NUCLEOTIDE SEQUENCE [LARGE SCALE GENOMIC DNA]</scope>
    <source>
        <strain evidence="11 12">MH</strain>
    </source>
</reference>
<feature type="domain" description="Methylated-DNA-[protein]-cysteine S-methyltransferase DNA binding" evidence="9">
    <location>
        <begin position="87"/>
        <end position="166"/>
    </location>
</feature>
<dbReference type="InterPro" id="IPR036631">
    <property type="entry name" value="MGMT_N_sf"/>
</dbReference>
<evidence type="ECO:0000259" key="10">
    <source>
        <dbReference type="Pfam" id="PF02870"/>
    </source>
</evidence>
<evidence type="ECO:0000256" key="8">
    <source>
        <dbReference type="HAMAP-Rule" id="MF_00772"/>
    </source>
</evidence>
<dbReference type="RefSeq" id="WP_113855649.1">
    <property type="nucleotide sequence ID" value="NZ_CP011940.1"/>
</dbReference>
<dbReference type="PANTHER" id="PTHR10815">
    <property type="entry name" value="METHYLATED-DNA--PROTEIN-CYSTEINE METHYLTRANSFERASE"/>
    <property type="match status" value="1"/>
</dbReference>
<evidence type="ECO:0000313" key="12">
    <source>
        <dbReference type="Proteomes" id="UP001605989"/>
    </source>
</evidence>
<evidence type="ECO:0000256" key="7">
    <source>
        <dbReference type="ARBA" id="ARBA00049348"/>
    </source>
</evidence>
<comment type="catalytic activity">
    <reaction evidence="1 8">
        <text>a 4-O-methyl-thymidine in DNA + L-cysteinyl-[protein] = a thymidine in DNA + S-methyl-L-cysteinyl-[protein]</text>
        <dbReference type="Rhea" id="RHEA:53428"/>
        <dbReference type="Rhea" id="RHEA-COMP:10131"/>
        <dbReference type="Rhea" id="RHEA-COMP:10132"/>
        <dbReference type="Rhea" id="RHEA-COMP:13555"/>
        <dbReference type="Rhea" id="RHEA-COMP:13556"/>
        <dbReference type="ChEBI" id="CHEBI:29950"/>
        <dbReference type="ChEBI" id="CHEBI:82612"/>
        <dbReference type="ChEBI" id="CHEBI:137386"/>
        <dbReference type="ChEBI" id="CHEBI:137387"/>
        <dbReference type="EC" id="2.1.1.63"/>
    </reaction>
</comment>
<name>A0ABW7DQS9_9FIRM</name>
<sequence length="171" mass="19046">MNTSMIQENKGNKIYGYMTSPIGILKITASDTAVTAVERISAEERPAGMEDKTVENRFIRQCREELQEYFAGRQRSFDVPLAPSGTPFQQRVWNALCQIPYGQTRTYGEIAQMAGNPKASRAVGMANHRNPILILIPCHRIIGADGSLTGYAAGLETKKYLLQLEKENRHG</sequence>
<dbReference type="Pfam" id="PF02870">
    <property type="entry name" value="Methyltransf_1N"/>
    <property type="match status" value="1"/>
</dbReference>
<dbReference type="InterPro" id="IPR036217">
    <property type="entry name" value="MethylDNA_cys_MeTrfase_DNAb"/>
</dbReference>
<dbReference type="HAMAP" id="MF_00772">
    <property type="entry name" value="OGT"/>
    <property type="match status" value="1"/>
</dbReference>
<dbReference type="InterPro" id="IPR014048">
    <property type="entry name" value="MethylDNA_cys_MeTrfase_DNA-bd"/>
</dbReference>
<dbReference type="GO" id="GO:0032259">
    <property type="term" value="P:methylation"/>
    <property type="evidence" value="ECO:0007669"/>
    <property type="project" value="UniProtKB-KW"/>
</dbReference>
<dbReference type="PANTHER" id="PTHR10815:SF5">
    <property type="entry name" value="METHYLATED-DNA--PROTEIN-CYSTEINE METHYLTRANSFERASE"/>
    <property type="match status" value="1"/>
</dbReference>
<comment type="caution">
    <text evidence="11">The sequence shown here is derived from an EMBL/GenBank/DDBJ whole genome shotgun (WGS) entry which is preliminary data.</text>
</comment>
<evidence type="ECO:0000256" key="3">
    <source>
        <dbReference type="ARBA" id="ARBA00022603"/>
    </source>
</evidence>
<accession>A0ABW7DQS9</accession>
<evidence type="ECO:0000256" key="4">
    <source>
        <dbReference type="ARBA" id="ARBA00022679"/>
    </source>
</evidence>
<evidence type="ECO:0000313" key="11">
    <source>
        <dbReference type="EMBL" id="MFG6273372.1"/>
    </source>
</evidence>
<gene>
    <name evidence="11" type="ORF">ACGTZG_09250</name>
</gene>
<dbReference type="InterPro" id="IPR001497">
    <property type="entry name" value="MethylDNA_cys_MeTrfase_AS"/>
</dbReference>
<keyword evidence="5 8" id="KW-0227">DNA damage</keyword>
<keyword evidence="12" id="KW-1185">Reference proteome</keyword>
<evidence type="ECO:0000259" key="9">
    <source>
        <dbReference type="Pfam" id="PF01035"/>
    </source>
</evidence>
<feature type="active site" description="Nucleophile; methyl group acceptor" evidence="8">
    <location>
        <position position="138"/>
    </location>
</feature>
<evidence type="ECO:0000256" key="1">
    <source>
        <dbReference type="ARBA" id="ARBA00001286"/>
    </source>
</evidence>
<dbReference type="CDD" id="cd06445">
    <property type="entry name" value="ATase"/>
    <property type="match status" value="1"/>
</dbReference>
<dbReference type="InterPro" id="IPR023546">
    <property type="entry name" value="MGMT"/>
</dbReference>
<dbReference type="Pfam" id="PF01035">
    <property type="entry name" value="DNA_binding_1"/>
    <property type="match status" value="1"/>
</dbReference>
<organism evidence="11 12">
    <name type="scientific">Megasphaera hexanoica</name>
    <dbReference type="NCBI Taxonomy" id="1675036"/>
    <lineage>
        <taxon>Bacteria</taxon>
        <taxon>Bacillati</taxon>
        <taxon>Bacillota</taxon>
        <taxon>Negativicutes</taxon>
        <taxon>Veillonellales</taxon>
        <taxon>Veillonellaceae</taxon>
        <taxon>Megasphaera</taxon>
    </lineage>
</organism>
<keyword evidence="4 8" id="KW-0808">Transferase</keyword>
<comment type="similarity">
    <text evidence="8">Belongs to the MGMT family.</text>
</comment>
<dbReference type="InterPro" id="IPR036388">
    <property type="entry name" value="WH-like_DNA-bd_sf"/>
</dbReference>
<keyword evidence="6 8" id="KW-0234">DNA repair</keyword>
<dbReference type="InterPro" id="IPR008332">
    <property type="entry name" value="MethylG_MeTrfase_N"/>
</dbReference>
<dbReference type="SUPFAM" id="SSF46767">
    <property type="entry name" value="Methylated DNA-protein cysteine methyltransferase, C-terminal domain"/>
    <property type="match status" value="1"/>
</dbReference>
<comment type="function">
    <text evidence="8">Involved in the cellular defense against the biological effects of O6-methylguanine (O6-MeG) and O4-methylthymine (O4-MeT) in DNA. Repairs the methylated nucleobase in DNA by stoichiometrically transferring the methyl group to a cysteine residue in the enzyme. This is a suicide reaction: the enzyme is irreversibly inactivated.</text>
</comment>
<dbReference type="PROSITE" id="PS00374">
    <property type="entry name" value="MGMT"/>
    <property type="match status" value="1"/>
</dbReference>
<evidence type="ECO:0000256" key="6">
    <source>
        <dbReference type="ARBA" id="ARBA00023204"/>
    </source>
</evidence>
<feature type="domain" description="Methylguanine DNA methyltransferase ribonuclease-like" evidence="10">
    <location>
        <begin position="14"/>
        <end position="83"/>
    </location>
</feature>
<dbReference type="Proteomes" id="UP001605989">
    <property type="component" value="Unassembled WGS sequence"/>
</dbReference>
<dbReference type="EMBL" id="JBIEKR010000007">
    <property type="protein sequence ID" value="MFG6273372.1"/>
    <property type="molecule type" value="Genomic_DNA"/>
</dbReference>
<dbReference type="EC" id="2.1.1.63" evidence="8"/>
<proteinExistence type="inferred from homology"/>
<dbReference type="SUPFAM" id="SSF53155">
    <property type="entry name" value="Methylated DNA-protein cysteine methyltransferase domain"/>
    <property type="match status" value="1"/>
</dbReference>
<dbReference type="Gene3D" id="3.30.160.70">
    <property type="entry name" value="Methylated DNA-protein cysteine methyltransferase domain"/>
    <property type="match status" value="1"/>
</dbReference>
<keyword evidence="2 8" id="KW-0963">Cytoplasm</keyword>
<keyword evidence="3 8" id="KW-0489">Methyltransferase</keyword>
<protein>
    <recommendedName>
        <fullName evidence="8">Methylated-DNA--protein-cysteine methyltransferase</fullName>
        <ecNumber evidence="8">2.1.1.63</ecNumber>
    </recommendedName>
    <alternativeName>
        <fullName evidence="8">6-O-methylguanine-DNA methyltransferase</fullName>
        <shortName evidence="8">MGMT</shortName>
    </alternativeName>
    <alternativeName>
        <fullName evidence="8">O-6-methylguanine-DNA-alkyltransferase</fullName>
    </alternativeName>
</protein>
<comment type="subcellular location">
    <subcellularLocation>
        <location evidence="8">Cytoplasm</location>
    </subcellularLocation>
</comment>
<evidence type="ECO:0000256" key="2">
    <source>
        <dbReference type="ARBA" id="ARBA00022490"/>
    </source>
</evidence>